<evidence type="ECO:0000313" key="3">
    <source>
        <dbReference type="Proteomes" id="UP000224130"/>
    </source>
</evidence>
<feature type="transmembrane region" description="Helical" evidence="1">
    <location>
        <begin position="69"/>
        <end position="88"/>
    </location>
</feature>
<gene>
    <name evidence="2" type="ORF">ATJ88_2836</name>
</gene>
<dbReference type="OrthoDB" id="5189031at2"/>
<keyword evidence="1" id="KW-0812">Transmembrane</keyword>
<feature type="transmembrane region" description="Helical" evidence="1">
    <location>
        <begin position="22"/>
        <end position="42"/>
    </location>
</feature>
<feature type="transmembrane region" description="Helical" evidence="1">
    <location>
        <begin position="193"/>
        <end position="213"/>
    </location>
</feature>
<keyword evidence="1" id="KW-0472">Membrane</keyword>
<comment type="caution">
    <text evidence="2">The sequence shown here is derived from an EMBL/GenBank/DDBJ whole genome shotgun (WGS) entry which is preliminary data.</text>
</comment>
<dbReference type="EMBL" id="PDJJ01000001">
    <property type="protein sequence ID" value="PFG44118.1"/>
    <property type="molecule type" value="Genomic_DNA"/>
</dbReference>
<dbReference type="InterPro" id="IPR038330">
    <property type="entry name" value="TspO/MBR-related_sf"/>
</dbReference>
<feature type="transmembrane region" description="Helical" evidence="1">
    <location>
        <begin position="163"/>
        <end position="187"/>
    </location>
</feature>
<feature type="transmembrane region" description="Helical" evidence="1">
    <location>
        <begin position="250"/>
        <end position="272"/>
    </location>
</feature>
<feature type="transmembrane region" description="Helical" evidence="1">
    <location>
        <begin position="123"/>
        <end position="142"/>
    </location>
</feature>
<feature type="transmembrane region" description="Helical" evidence="1">
    <location>
        <begin position="220"/>
        <end position="238"/>
    </location>
</feature>
<name>A0A2A9EZ23_9MICO</name>
<evidence type="ECO:0000256" key="1">
    <source>
        <dbReference type="SAM" id="Phobius"/>
    </source>
</evidence>
<evidence type="ECO:0000313" key="2">
    <source>
        <dbReference type="EMBL" id="PFG44118.1"/>
    </source>
</evidence>
<protein>
    <submittedName>
        <fullName evidence="2">TspO/MBR related protein</fullName>
    </submittedName>
</protein>
<proteinExistence type="predicted"/>
<dbReference type="AlphaFoldDB" id="A0A2A9EZ23"/>
<organism evidence="2 3">
    <name type="scientific">Isoptericola jiangsuensis</name>
    <dbReference type="NCBI Taxonomy" id="548579"/>
    <lineage>
        <taxon>Bacteria</taxon>
        <taxon>Bacillati</taxon>
        <taxon>Actinomycetota</taxon>
        <taxon>Actinomycetes</taxon>
        <taxon>Micrococcales</taxon>
        <taxon>Promicromonosporaceae</taxon>
        <taxon>Isoptericola</taxon>
    </lineage>
</organism>
<dbReference type="RefSeq" id="WP_098464369.1">
    <property type="nucleotide sequence ID" value="NZ_PDJJ01000001.1"/>
</dbReference>
<dbReference type="Proteomes" id="UP000224130">
    <property type="component" value="Unassembled WGS sequence"/>
</dbReference>
<sequence>MTAPTGTTTTTGPTAADRVRQAVVLVGALVAVAAAAVGSGAFGGQPIQDAAGGALSAEATVVAPGTPAFRIWSVIYLGLVVTAVVQALPGRAADPRWRATAWWVLASMALNALWIAVVQAGWLWGSVVVIAALLVVLGVLLVRYVRLPRTRTLDGVVAEATTGLYLGWVCVATLANVTAALSAAAVGDLGLGASAWGAVLVLAGAAIVVAVAVRAVRRPVVAVATGLAAGWGLAWIAVARTQGPLVDATVATAATVAAAVAALVPVALVVLARRRR</sequence>
<feature type="transmembrane region" description="Helical" evidence="1">
    <location>
        <begin position="100"/>
        <end position="117"/>
    </location>
</feature>
<keyword evidence="1" id="KW-1133">Transmembrane helix</keyword>
<accession>A0A2A9EZ23</accession>
<dbReference type="Gene3D" id="1.20.1260.100">
    <property type="entry name" value="TspO/MBR protein"/>
    <property type="match status" value="1"/>
</dbReference>
<keyword evidence="3" id="KW-1185">Reference proteome</keyword>
<reference evidence="2 3" key="1">
    <citation type="submission" date="2017-10" db="EMBL/GenBank/DDBJ databases">
        <title>Sequencing the genomes of 1000 actinobacteria strains.</title>
        <authorList>
            <person name="Klenk H.-P."/>
        </authorList>
    </citation>
    <scope>NUCLEOTIDE SEQUENCE [LARGE SCALE GENOMIC DNA]</scope>
    <source>
        <strain evidence="2 3">DSM 21863</strain>
    </source>
</reference>